<dbReference type="Proteomes" id="UP000604046">
    <property type="component" value="Unassembled WGS sequence"/>
</dbReference>
<evidence type="ECO:0000313" key="3">
    <source>
        <dbReference type="Proteomes" id="UP000604046"/>
    </source>
</evidence>
<feature type="compositionally biased region" description="Basic and acidic residues" evidence="1">
    <location>
        <begin position="31"/>
        <end position="43"/>
    </location>
</feature>
<dbReference type="AlphaFoldDB" id="A0A812TU22"/>
<keyword evidence="3" id="KW-1185">Reference proteome</keyword>
<evidence type="ECO:0000256" key="1">
    <source>
        <dbReference type="SAM" id="MobiDB-lite"/>
    </source>
</evidence>
<gene>
    <name evidence="2" type="ORF">SNAT2548_LOCUS30091</name>
</gene>
<sequence length="152" mass="16653">MLVVRTISSWLMELDLSFQLVTGPAEGDTESSLRESKKAEEFVSTRSTESSDSEKLEEEVETGSEVEEAGICDAVEIDGSDLDDPQEVPSAATVSFSSLLYTHKMHALASMNKNHSRAAFYRDYVQKGLRALRPEMRVASAPDLGALERPPG</sequence>
<feature type="compositionally biased region" description="Acidic residues" evidence="1">
    <location>
        <begin position="55"/>
        <end position="70"/>
    </location>
</feature>
<proteinExistence type="predicted"/>
<name>A0A812TU22_9DINO</name>
<protein>
    <submittedName>
        <fullName evidence="2">Uncharacterized protein</fullName>
    </submittedName>
</protein>
<feature type="region of interest" description="Disordered" evidence="1">
    <location>
        <begin position="24"/>
        <end position="70"/>
    </location>
</feature>
<evidence type="ECO:0000313" key="2">
    <source>
        <dbReference type="EMBL" id="CAE7536885.1"/>
    </source>
</evidence>
<comment type="caution">
    <text evidence="2">The sequence shown here is derived from an EMBL/GenBank/DDBJ whole genome shotgun (WGS) entry which is preliminary data.</text>
</comment>
<accession>A0A812TU22</accession>
<reference evidence="2" key="1">
    <citation type="submission" date="2021-02" db="EMBL/GenBank/DDBJ databases">
        <authorList>
            <person name="Dougan E. K."/>
            <person name="Rhodes N."/>
            <person name="Thang M."/>
            <person name="Chan C."/>
        </authorList>
    </citation>
    <scope>NUCLEOTIDE SEQUENCE</scope>
</reference>
<organism evidence="2 3">
    <name type="scientific">Symbiodinium natans</name>
    <dbReference type="NCBI Taxonomy" id="878477"/>
    <lineage>
        <taxon>Eukaryota</taxon>
        <taxon>Sar</taxon>
        <taxon>Alveolata</taxon>
        <taxon>Dinophyceae</taxon>
        <taxon>Suessiales</taxon>
        <taxon>Symbiodiniaceae</taxon>
        <taxon>Symbiodinium</taxon>
    </lineage>
</organism>
<dbReference type="EMBL" id="CAJNDS010002590">
    <property type="protein sequence ID" value="CAE7536885.1"/>
    <property type="molecule type" value="Genomic_DNA"/>
</dbReference>